<reference evidence="6 7" key="1">
    <citation type="submission" date="2016-04" db="EMBL/GenBank/DDBJ databases">
        <authorList>
            <person name="Evans L.H."/>
            <person name="Alamgir A."/>
            <person name="Owens N."/>
            <person name="Weber N.D."/>
            <person name="Virtaneva K."/>
            <person name="Barbian K."/>
            <person name="Babar A."/>
            <person name="Rosenke K."/>
        </authorList>
    </citation>
    <scope>NUCLEOTIDE SEQUENCE [LARGE SCALE GENOMIC DNA]</scope>
    <source>
        <strain evidence="6 7">CCM 8644</strain>
    </source>
</reference>
<dbReference type="AlphaFoldDB" id="A0A179DER3"/>
<evidence type="ECO:0000256" key="2">
    <source>
        <dbReference type="ARBA" id="ARBA00023015"/>
    </source>
</evidence>
<dbReference type="Proteomes" id="UP000078459">
    <property type="component" value="Unassembled WGS sequence"/>
</dbReference>
<dbReference type="SUPFAM" id="SSF46955">
    <property type="entry name" value="Putative DNA-binding domain"/>
    <property type="match status" value="1"/>
</dbReference>
<dbReference type="STRING" id="1826909.A5893_13020"/>
<dbReference type="GO" id="GO:0003700">
    <property type="term" value="F:DNA-binding transcription factor activity"/>
    <property type="evidence" value="ECO:0007669"/>
    <property type="project" value="InterPro"/>
</dbReference>
<comment type="caution">
    <text evidence="6">The sequence shown here is derived from an EMBL/GenBank/DDBJ whole genome shotgun (WGS) entry which is preliminary data.</text>
</comment>
<feature type="domain" description="HTH merR-type" evidence="5">
    <location>
        <begin position="1"/>
        <end position="73"/>
    </location>
</feature>
<dbReference type="EMBL" id="LWHJ01000029">
    <property type="protein sequence ID" value="OAQ38953.1"/>
    <property type="molecule type" value="Genomic_DNA"/>
</dbReference>
<gene>
    <name evidence="6" type="ORF">A5893_13020</name>
</gene>
<evidence type="ECO:0000259" key="5">
    <source>
        <dbReference type="PROSITE" id="PS50937"/>
    </source>
</evidence>
<keyword evidence="2" id="KW-0805">Transcription regulation</keyword>
<dbReference type="PANTHER" id="PTHR30204">
    <property type="entry name" value="REDOX-CYCLING DRUG-SENSING TRANSCRIPTIONAL ACTIVATOR SOXR"/>
    <property type="match status" value="1"/>
</dbReference>
<proteinExistence type="predicted"/>
<evidence type="ECO:0000256" key="4">
    <source>
        <dbReference type="ARBA" id="ARBA00023163"/>
    </source>
</evidence>
<organism evidence="6 7">
    <name type="scientific">Pedobacter psychrophilus</name>
    <dbReference type="NCBI Taxonomy" id="1826909"/>
    <lineage>
        <taxon>Bacteria</taxon>
        <taxon>Pseudomonadati</taxon>
        <taxon>Bacteroidota</taxon>
        <taxon>Sphingobacteriia</taxon>
        <taxon>Sphingobacteriales</taxon>
        <taxon>Sphingobacteriaceae</taxon>
        <taxon>Pedobacter</taxon>
    </lineage>
</organism>
<evidence type="ECO:0000313" key="7">
    <source>
        <dbReference type="Proteomes" id="UP000078459"/>
    </source>
</evidence>
<keyword evidence="7" id="KW-1185">Reference proteome</keyword>
<dbReference type="Pfam" id="PF13411">
    <property type="entry name" value="MerR_1"/>
    <property type="match status" value="1"/>
</dbReference>
<dbReference type="InterPro" id="IPR000551">
    <property type="entry name" value="MerR-type_HTH_dom"/>
</dbReference>
<name>A0A179DER3_9SPHI</name>
<dbReference type="OrthoDB" id="9791488at2"/>
<protein>
    <submittedName>
        <fullName evidence="6">MerR family transcriptional regulator</fullName>
    </submittedName>
</protein>
<evidence type="ECO:0000313" key="6">
    <source>
        <dbReference type="EMBL" id="OAQ38953.1"/>
    </source>
</evidence>
<reference evidence="6 7" key="2">
    <citation type="submission" date="2016-06" db="EMBL/GenBank/DDBJ databases">
        <title>Pedobacter psychrophilus sp. nov., isolated from Antarctic fragmentary rock.</title>
        <authorList>
            <person name="Svec P."/>
        </authorList>
    </citation>
    <scope>NUCLEOTIDE SEQUENCE [LARGE SCALE GENOMIC DNA]</scope>
    <source>
        <strain evidence="6 7">CCM 8644</strain>
    </source>
</reference>
<dbReference type="RefSeq" id="WP_068823105.1">
    <property type="nucleotide sequence ID" value="NZ_LWHJ01000029.1"/>
</dbReference>
<dbReference type="Gene3D" id="1.10.1660.10">
    <property type="match status" value="1"/>
</dbReference>
<evidence type="ECO:0000256" key="1">
    <source>
        <dbReference type="ARBA" id="ARBA00022491"/>
    </source>
</evidence>
<sequence length="121" mass="14053">MKLINQLAKETGLPIATIRFYEKSGLFVGKKKDNIKSNNYTYYDDEVIDKLELIRDAKSVGFTLSEIKELINAWYSKKITKDEKLSILDGKLLQIESKIKELKQVKKQIAFLKSEVEKYDC</sequence>
<dbReference type="InterPro" id="IPR009061">
    <property type="entry name" value="DNA-bd_dom_put_sf"/>
</dbReference>
<dbReference type="GO" id="GO:0003677">
    <property type="term" value="F:DNA binding"/>
    <property type="evidence" value="ECO:0007669"/>
    <property type="project" value="UniProtKB-KW"/>
</dbReference>
<dbReference type="PROSITE" id="PS50937">
    <property type="entry name" value="HTH_MERR_2"/>
    <property type="match status" value="1"/>
</dbReference>
<dbReference type="InterPro" id="IPR047057">
    <property type="entry name" value="MerR_fam"/>
</dbReference>
<keyword evidence="1" id="KW-0678">Repressor</keyword>
<dbReference type="PANTHER" id="PTHR30204:SF69">
    <property type="entry name" value="MERR-FAMILY TRANSCRIPTIONAL REGULATOR"/>
    <property type="match status" value="1"/>
</dbReference>
<keyword evidence="4" id="KW-0804">Transcription</keyword>
<keyword evidence="3" id="KW-0238">DNA-binding</keyword>
<dbReference type="SMART" id="SM00422">
    <property type="entry name" value="HTH_MERR"/>
    <property type="match status" value="1"/>
</dbReference>
<accession>A0A179DER3</accession>
<evidence type="ECO:0000256" key="3">
    <source>
        <dbReference type="ARBA" id="ARBA00023125"/>
    </source>
</evidence>